<evidence type="ECO:0000256" key="1">
    <source>
        <dbReference type="SAM" id="Phobius"/>
    </source>
</evidence>
<dbReference type="Proteomes" id="UP000031668">
    <property type="component" value="Unassembled WGS sequence"/>
</dbReference>
<protein>
    <submittedName>
        <fullName evidence="2">Uncharacterized protein</fullName>
    </submittedName>
</protein>
<keyword evidence="1" id="KW-0472">Membrane</keyword>
<reference evidence="2 3" key="1">
    <citation type="journal article" date="2014" name="Genome Biol. Evol.">
        <title>The genome of the myxosporean Thelohanellus kitauei shows adaptations to nutrient acquisition within its fish host.</title>
        <authorList>
            <person name="Yang Y."/>
            <person name="Xiong J."/>
            <person name="Zhou Z."/>
            <person name="Huo F."/>
            <person name="Miao W."/>
            <person name="Ran C."/>
            <person name="Liu Y."/>
            <person name="Zhang J."/>
            <person name="Feng J."/>
            <person name="Wang M."/>
            <person name="Wang M."/>
            <person name="Wang L."/>
            <person name="Yao B."/>
        </authorList>
    </citation>
    <scope>NUCLEOTIDE SEQUENCE [LARGE SCALE GENOMIC DNA]</scope>
    <source>
        <strain evidence="2">Wuqing</strain>
    </source>
</reference>
<gene>
    <name evidence="2" type="ORF">RF11_00793</name>
</gene>
<keyword evidence="3" id="KW-1185">Reference proteome</keyword>
<name>A0A0C2NC52_THEKT</name>
<comment type="caution">
    <text evidence="2">The sequence shown here is derived from an EMBL/GenBank/DDBJ whole genome shotgun (WGS) entry which is preliminary data.</text>
</comment>
<dbReference type="AlphaFoldDB" id="A0A0C2NC52"/>
<keyword evidence="1" id="KW-1133">Transmembrane helix</keyword>
<keyword evidence="1" id="KW-0812">Transmembrane</keyword>
<evidence type="ECO:0000313" key="2">
    <source>
        <dbReference type="EMBL" id="KII71552.1"/>
    </source>
</evidence>
<accession>A0A0C2NC52</accession>
<proteinExistence type="predicted"/>
<sequence length="224" mass="25495">MEYASAIQAIQNVIVQKWTIPTLTKITSANGQKLLITARGEGIVGSVNAHAKKVLRERTANRIKYWLINNLLPDVRCSDVKKCMLDYFASEQTGACSKPVTVVEKFSEELSYYTPICRVVYQSCVREFMIHINEDGKVIEVITVKQLIPSEECFHSPNFTKTVLVVLGITAGTTIATFVLACLIYYCYKNQRDQRSDEERLRRRWVLNTSGRYDITQPQEESTA</sequence>
<organism evidence="2 3">
    <name type="scientific">Thelohanellus kitauei</name>
    <name type="common">Myxosporean</name>
    <dbReference type="NCBI Taxonomy" id="669202"/>
    <lineage>
        <taxon>Eukaryota</taxon>
        <taxon>Metazoa</taxon>
        <taxon>Cnidaria</taxon>
        <taxon>Myxozoa</taxon>
        <taxon>Myxosporea</taxon>
        <taxon>Bivalvulida</taxon>
        <taxon>Platysporina</taxon>
        <taxon>Myxobolidae</taxon>
        <taxon>Thelohanellus</taxon>
    </lineage>
</organism>
<feature type="transmembrane region" description="Helical" evidence="1">
    <location>
        <begin position="163"/>
        <end position="188"/>
    </location>
</feature>
<evidence type="ECO:0000313" key="3">
    <source>
        <dbReference type="Proteomes" id="UP000031668"/>
    </source>
</evidence>
<dbReference type="EMBL" id="JWZT01001719">
    <property type="protein sequence ID" value="KII71552.1"/>
    <property type="molecule type" value="Genomic_DNA"/>
</dbReference>